<dbReference type="EMBL" id="VIKS01000010">
    <property type="protein sequence ID" value="TQV86580.1"/>
    <property type="molecule type" value="Genomic_DNA"/>
</dbReference>
<evidence type="ECO:0000313" key="2">
    <source>
        <dbReference type="EMBL" id="TQV86580.1"/>
    </source>
</evidence>
<dbReference type="RefSeq" id="WP_142932504.1">
    <property type="nucleotide sequence ID" value="NZ_ML660166.1"/>
</dbReference>
<dbReference type="NCBIfam" id="TIGR04565">
    <property type="entry name" value="OMP_myx_plus"/>
    <property type="match status" value="1"/>
</dbReference>
<dbReference type="InterPro" id="IPR030820">
    <property type="entry name" value="OMP_myx_plus_Proteobacteria"/>
</dbReference>
<dbReference type="AlphaFoldDB" id="A0A545UAT9"/>
<sequence>MEIRIQRIFLGALLVGALTINSSLVLAQEADSEPEEEQSISNVKVFDPQVERREVDRDAIDTENWEIGLQYGVISIEDFGSNEITSFMAAYHVTEDFFLSLNYGESKAGETSFERLSGDVVLLTDEQREYSHYSVALGFNILPGEGFMGRDLAFTSSFYILTGLGSTDFAGDTRSTVMLGGGYQVLFNDWFSMHVMLKDHFYDIELLGSKKTANDLEISTGFTIFF</sequence>
<keyword evidence="3" id="KW-1185">Reference proteome</keyword>
<feature type="signal peptide" evidence="1">
    <location>
        <begin position="1"/>
        <end position="27"/>
    </location>
</feature>
<protein>
    <submittedName>
        <fullName evidence="2">Outer membrane beta-barrel domain-containing protein</fullName>
    </submittedName>
</protein>
<dbReference type="Proteomes" id="UP000315439">
    <property type="component" value="Unassembled WGS sequence"/>
</dbReference>
<feature type="chain" id="PRO_5022014271" evidence="1">
    <location>
        <begin position="28"/>
        <end position="226"/>
    </location>
</feature>
<proteinExistence type="predicted"/>
<organism evidence="2 3">
    <name type="scientific">Aliikangiella coralliicola</name>
    <dbReference type="NCBI Taxonomy" id="2592383"/>
    <lineage>
        <taxon>Bacteria</taxon>
        <taxon>Pseudomonadati</taxon>
        <taxon>Pseudomonadota</taxon>
        <taxon>Gammaproteobacteria</taxon>
        <taxon>Oceanospirillales</taxon>
        <taxon>Pleioneaceae</taxon>
        <taxon>Aliikangiella</taxon>
    </lineage>
</organism>
<dbReference type="OrthoDB" id="9150045at2"/>
<comment type="caution">
    <text evidence="2">The sequence shown here is derived from an EMBL/GenBank/DDBJ whole genome shotgun (WGS) entry which is preliminary data.</text>
</comment>
<accession>A0A545UAT9</accession>
<gene>
    <name evidence="2" type="ORF">FLL46_16905</name>
</gene>
<evidence type="ECO:0000256" key="1">
    <source>
        <dbReference type="SAM" id="SignalP"/>
    </source>
</evidence>
<name>A0A545UAT9_9GAMM</name>
<evidence type="ECO:0000313" key="3">
    <source>
        <dbReference type="Proteomes" id="UP000315439"/>
    </source>
</evidence>
<keyword evidence="1" id="KW-0732">Signal</keyword>
<reference evidence="2 3" key="1">
    <citation type="submission" date="2019-07" db="EMBL/GenBank/DDBJ databases">
        <title>Draft genome for Aliikangiella sp. M105.</title>
        <authorList>
            <person name="Wang G."/>
        </authorList>
    </citation>
    <scope>NUCLEOTIDE SEQUENCE [LARGE SCALE GENOMIC DNA]</scope>
    <source>
        <strain evidence="2 3">M105</strain>
    </source>
</reference>